<comment type="caution">
    <text evidence="2">The sequence shown here is derived from an EMBL/GenBank/DDBJ whole genome shotgun (WGS) entry which is preliminary data.</text>
</comment>
<feature type="transmembrane region" description="Helical" evidence="1">
    <location>
        <begin position="22"/>
        <end position="46"/>
    </location>
</feature>
<keyword evidence="3" id="KW-1185">Reference proteome</keyword>
<gene>
    <name evidence="2" type="ORF">F0U47_15435</name>
</gene>
<dbReference type="AlphaFoldDB" id="A0A5B1M2D1"/>
<evidence type="ECO:0000313" key="2">
    <source>
        <dbReference type="EMBL" id="KAA1426289.1"/>
    </source>
</evidence>
<name>A0A5B1M2D1_9ACTN</name>
<dbReference type="EMBL" id="VUJW01000009">
    <property type="protein sequence ID" value="KAA1426289.1"/>
    <property type="molecule type" value="Genomic_DNA"/>
</dbReference>
<protein>
    <submittedName>
        <fullName evidence="2">Uncharacterized protein</fullName>
    </submittedName>
</protein>
<keyword evidence="1" id="KW-0472">Membrane</keyword>
<keyword evidence="1" id="KW-0812">Transmembrane</keyword>
<dbReference type="Proteomes" id="UP000324351">
    <property type="component" value="Unassembled WGS sequence"/>
</dbReference>
<reference evidence="2 3" key="1">
    <citation type="submission" date="2019-09" db="EMBL/GenBank/DDBJ databases">
        <title>Nocardioides panacisoli sp. nov., isolated from the soil of a ginseng field.</title>
        <authorList>
            <person name="Cho C."/>
        </authorList>
    </citation>
    <scope>NUCLEOTIDE SEQUENCE [LARGE SCALE GENOMIC DNA]</scope>
    <source>
        <strain evidence="2 3">BN140041</strain>
    </source>
</reference>
<evidence type="ECO:0000313" key="3">
    <source>
        <dbReference type="Proteomes" id="UP000324351"/>
    </source>
</evidence>
<reference evidence="2 3" key="2">
    <citation type="submission" date="2019-09" db="EMBL/GenBank/DDBJ databases">
        <authorList>
            <person name="Jin C."/>
        </authorList>
    </citation>
    <scope>NUCLEOTIDE SEQUENCE [LARGE SCALE GENOMIC DNA]</scope>
    <source>
        <strain evidence="2 3">BN140041</strain>
    </source>
</reference>
<dbReference type="RefSeq" id="WP_149751365.1">
    <property type="nucleotide sequence ID" value="NZ_VUJW01000009.1"/>
</dbReference>
<evidence type="ECO:0000256" key="1">
    <source>
        <dbReference type="SAM" id="Phobius"/>
    </source>
</evidence>
<sequence>MASGLRRPLVLSVYLISEEPNAVVFIVVAMLVTLLVAGLVVLYVAYPHRGETMPAAPWLGEALGKAAEAAPVLGEHEADLLRQRT</sequence>
<accession>A0A5B1M2D1</accession>
<organism evidence="2 3">
    <name type="scientific">Nocardioides antri</name>
    <dbReference type="NCBI Taxonomy" id="2607659"/>
    <lineage>
        <taxon>Bacteria</taxon>
        <taxon>Bacillati</taxon>
        <taxon>Actinomycetota</taxon>
        <taxon>Actinomycetes</taxon>
        <taxon>Propionibacteriales</taxon>
        <taxon>Nocardioidaceae</taxon>
        <taxon>Nocardioides</taxon>
    </lineage>
</organism>
<keyword evidence="1" id="KW-1133">Transmembrane helix</keyword>
<proteinExistence type="predicted"/>